<evidence type="ECO:0000256" key="5">
    <source>
        <dbReference type="ARBA" id="ARBA00022801"/>
    </source>
</evidence>
<keyword evidence="4 8" id="KW-0479">Metal-binding</keyword>
<proteinExistence type="inferred from homology"/>
<dbReference type="AlphaFoldDB" id="A0AAD9Q150"/>
<dbReference type="GO" id="GO:0008081">
    <property type="term" value="F:phosphoric diester hydrolase activity"/>
    <property type="evidence" value="ECO:0007669"/>
    <property type="project" value="TreeGrafter"/>
</dbReference>
<evidence type="ECO:0000259" key="11">
    <source>
        <dbReference type="Pfam" id="PF03372"/>
    </source>
</evidence>
<evidence type="ECO:0000256" key="1">
    <source>
        <dbReference type="ARBA" id="ARBA00000493"/>
    </source>
</evidence>
<keyword evidence="5" id="KW-0378">Hydrolase</keyword>
<dbReference type="GO" id="GO:0006284">
    <property type="term" value="P:base-excision repair"/>
    <property type="evidence" value="ECO:0007669"/>
    <property type="project" value="TreeGrafter"/>
</dbReference>
<comment type="cofactor">
    <cofactor evidence="8">
        <name>Mg(2+)</name>
        <dbReference type="ChEBI" id="CHEBI:18420"/>
    </cofactor>
    <cofactor evidence="8">
        <name>Mn(2+)</name>
        <dbReference type="ChEBI" id="CHEBI:29035"/>
    </cofactor>
    <text evidence="8">Probably binds two magnesium or manganese ions per subunit.</text>
</comment>
<feature type="active site" description="Proton donor/acceptor" evidence="7">
    <location>
        <position position="146"/>
    </location>
</feature>
<feature type="binding site" evidence="8">
    <location>
        <position position="146"/>
    </location>
    <ligand>
        <name>Mg(2+)</name>
        <dbReference type="ChEBI" id="CHEBI:18420"/>
        <label>1</label>
    </ligand>
</feature>
<comment type="caution">
    <text evidence="12">The sequence shown here is derived from an EMBL/GenBank/DDBJ whole genome shotgun (WGS) entry which is preliminary data.</text>
</comment>
<dbReference type="GO" id="GO:0003906">
    <property type="term" value="F:DNA-(apurinic or apyrimidinic site) endonuclease activity"/>
    <property type="evidence" value="ECO:0007669"/>
    <property type="project" value="TreeGrafter"/>
</dbReference>
<sequence length="543" mass="63347">MSHRLKLISLNVRGLRNRNKRRAIFSYLKVQKAIIFCLQETYSSPEDEKVWSAEWGGNTLFSHGSSHSRGVCILLNPSNVTFRLQSVKQDLDGRFLIAKATMHDKSFFIVNIYAPTDYRDQDNFIRTLSEQLMSNTNTSNVIIAGDWNTTLNPIDKRGGQPWKATNYRNSLVNLMDELNLLDIDRQIHPTTKSFSYESKPLNLKSRIDFFMISRSISSCVKNVEIRASIAPDHKSVFLNIEVKNEFMRGPGLWKFNNTLLEDENYKDLIEFYYPQILTKYPEVVDKQLLWELIKMELRAKTIKYSKQKRSSLRNKEEALQNELRELDHKICNSDTFDQEILEKYEAAKQELKHIHEIRGREAMFRSKMKWFDLGEKPTKFFFNLEKRNYEKKLIREVELENGEIISDPVQVNKEIRNFYQNMYTSKINGNNSTSAYEHNQKIDGFTEGLNIPQLNVEEQESLEKDLILEELKDALASFAYKKSPGEDGFTKEFYQTFFDLIGKDLLNSYNDSFHKGSLSITQKRGSITLIPKGDVNLTPYLLT</sequence>
<protein>
    <recommendedName>
        <fullName evidence="3">exodeoxyribonuclease III</fullName>
        <ecNumber evidence="3">3.1.11.2</ecNumber>
    </recommendedName>
</protein>
<feature type="active site" evidence="7">
    <location>
        <position position="113"/>
    </location>
</feature>
<feature type="active site" description="Proton acceptor" evidence="7">
    <location>
        <position position="233"/>
    </location>
</feature>
<feature type="binding site" evidence="8">
    <location>
        <position position="40"/>
    </location>
    <ligand>
        <name>Mg(2+)</name>
        <dbReference type="ChEBI" id="CHEBI:18420"/>
        <label>1</label>
    </ligand>
</feature>
<organism evidence="12 13">
    <name type="scientific">Acropora cervicornis</name>
    <name type="common">Staghorn coral</name>
    <dbReference type="NCBI Taxonomy" id="6130"/>
    <lineage>
        <taxon>Eukaryota</taxon>
        <taxon>Metazoa</taxon>
        <taxon>Cnidaria</taxon>
        <taxon>Anthozoa</taxon>
        <taxon>Hexacorallia</taxon>
        <taxon>Scleractinia</taxon>
        <taxon>Astrocoeniina</taxon>
        <taxon>Acroporidae</taxon>
        <taxon>Acropora</taxon>
    </lineage>
</organism>
<feature type="site" description="Important for catalytic activity" evidence="9">
    <location>
        <position position="208"/>
    </location>
</feature>
<evidence type="ECO:0000256" key="7">
    <source>
        <dbReference type="PIRSR" id="PIRSR604808-1"/>
    </source>
</evidence>
<dbReference type="PANTHER" id="PTHR22748">
    <property type="entry name" value="AP ENDONUCLEASE"/>
    <property type="match status" value="1"/>
</dbReference>
<evidence type="ECO:0000313" key="13">
    <source>
        <dbReference type="Proteomes" id="UP001249851"/>
    </source>
</evidence>
<feature type="binding site" evidence="8">
    <location>
        <position position="232"/>
    </location>
    <ligand>
        <name>Mg(2+)</name>
        <dbReference type="ChEBI" id="CHEBI:18420"/>
        <label>1</label>
    </ligand>
</feature>
<dbReference type="InterPro" id="IPR005135">
    <property type="entry name" value="Endo/exonuclease/phosphatase"/>
</dbReference>
<evidence type="ECO:0000256" key="3">
    <source>
        <dbReference type="ARBA" id="ARBA00012115"/>
    </source>
</evidence>
<dbReference type="Pfam" id="PF03372">
    <property type="entry name" value="Exo_endo_phos"/>
    <property type="match status" value="1"/>
</dbReference>
<feature type="site" description="Transition state stabilizer" evidence="9">
    <location>
        <position position="148"/>
    </location>
</feature>
<dbReference type="Proteomes" id="UP001249851">
    <property type="component" value="Unassembled WGS sequence"/>
</dbReference>
<dbReference type="CDD" id="cd09076">
    <property type="entry name" value="L1-EN"/>
    <property type="match status" value="1"/>
</dbReference>
<dbReference type="GO" id="GO:0005634">
    <property type="term" value="C:nucleus"/>
    <property type="evidence" value="ECO:0007669"/>
    <property type="project" value="TreeGrafter"/>
</dbReference>
<feature type="binding site" evidence="8">
    <location>
        <position position="148"/>
    </location>
    <ligand>
        <name>Mg(2+)</name>
        <dbReference type="ChEBI" id="CHEBI:18420"/>
        <label>1</label>
    </ligand>
</feature>
<feature type="binding site" evidence="8">
    <location>
        <position position="11"/>
    </location>
    <ligand>
        <name>Mg(2+)</name>
        <dbReference type="ChEBI" id="CHEBI:18420"/>
        <label>1</label>
    </ligand>
</feature>
<dbReference type="InterPro" id="IPR036691">
    <property type="entry name" value="Endo/exonu/phosph_ase_sf"/>
</dbReference>
<name>A0AAD9Q150_ACRCE</name>
<evidence type="ECO:0000313" key="12">
    <source>
        <dbReference type="EMBL" id="KAK2552441.1"/>
    </source>
</evidence>
<dbReference type="InterPro" id="IPR004808">
    <property type="entry name" value="AP_endonuc_1"/>
</dbReference>
<keyword evidence="8" id="KW-0464">Manganese</keyword>
<dbReference type="SUPFAM" id="SSF56219">
    <property type="entry name" value="DNase I-like"/>
    <property type="match status" value="1"/>
</dbReference>
<comment type="catalytic activity">
    <reaction evidence="1">
        <text>Exonucleolytic cleavage in the 3'- to 5'-direction to yield nucleoside 5'-phosphates.</text>
        <dbReference type="EC" id="3.1.11.2"/>
    </reaction>
</comment>
<comment type="similarity">
    <text evidence="2">Belongs to the DNA repair enzymes AP/ExoA family.</text>
</comment>
<keyword evidence="6 8" id="KW-0460">Magnesium</keyword>
<keyword evidence="10" id="KW-0175">Coiled coil</keyword>
<accession>A0AAD9Q150</accession>
<evidence type="ECO:0000256" key="8">
    <source>
        <dbReference type="PIRSR" id="PIRSR604808-2"/>
    </source>
</evidence>
<gene>
    <name evidence="12" type="ORF">P5673_026528</name>
</gene>
<dbReference type="Gene3D" id="3.60.10.10">
    <property type="entry name" value="Endonuclease/exonuclease/phosphatase"/>
    <property type="match status" value="1"/>
</dbReference>
<dbReference type="PANTHER" id="PTHR22748:SF26">
    <property type="entry name" value="ENDONUCLEASE_EXONUCLEASE_PHOSPHATASE DOMAIN-CONTAINING PROTEIN"/>
    <property type="match status" value="1"/>
</dbReference>
<reference evidence="12" key="1">
    <citation type="journal article" date="2023" name="G3 (Bethesda)">
        <title>Whole genome assembly and annotation of the endangered Caribbean coral Acropora cervicornis.</title>
        <authorList>
            <person name="Selwyn J.D."/>
            <person name="Vollmer S.V."/>
        </authorList>
    </citation>
    <scope>NUCLEOTIDE SEQUENCE</scope>
    <source>
        <strain evidence="12">K2</strain>
    </source>
</reference>
<evidence type="ECO:0000256" key="2">
    <source>
        <dbReference type="ARBA" id="ARBA00007092"/>
    </source>
</evidence>
<dbReference type="GO" id="GO:0046872">
    <property type="term" value="F:metal ion binding"/>
    <property type="evidence" value="ECO:0007669"/>
    <property type="project" value="UniProtKB-KW"/>
</dbReference>
<evidence type="ECO:0000256" key="10">
    <source>
        <dbReference type="SAM" id="Coils"/>
    </source>
</evidence>
<evidence type="ECO:0000256" key="9">
    <source>
        <dbReference type="PIRSR" id="PIRSR604808-3"/>
    </source>
</evidence>
<evidence type="ECO:0000256" key="6">
    <source>
        <dbReference type="ARBA" id="ARBA00022842"/>
    </source>
</evidence>
<feature type="site" description="Interaction with DNA substrate" evidence="9">
    <location>
        <position position="233"/>
    </location>
</feature>
<feature type="binding site" evidence="8">
    <location>
        <position position="233"/>
    </location>
    <ligand>
        <name>Mg(2+)</name>
        <dbReference type="ChEBI" id="CHEBI:18420"/>
        <label>1</label>
    </ligand>
</feature>
<keyword evidence="13" id="KW-1185">Reference proteome</keyword>
<dbReference type="EMBL" id="JARQWQ010000087">
    <property type="protein sequence ID" value="KAK2552441.1"/>
    <property type="molecule type" value="Genomic_DNA"/>
</dbReference>
<feature type="domain" description="Endonuclease/exonuclease/phosphatase" evidence="11">
    <location>
        <begin position="8"/>
        <end position="215"/>
    </location>
</feature>
<dbReference type="GO" id="GO:0008311">
    <property type="term" value="F:double-stranded DNA 3'-5' DNA exonuclease activity"/>
    <property type="evidence" value="ECO:0007669"/>
    <property type="project" value="UniProtKB-EC"/>
</dbReference>
<feature type="coiled-coil region" evidence="10">
    <location>
        <begin position="302"/>
        <end position="329"/>
    </location>
</feature>
<evidence type="ECO:0000256" key="4">
    <source>
        <dbReference type="ARBA" id="ARBA00022723"/>
    </source>
</evidence>
<dbReference type="EC" id="3.1.11.2" evidence="3"/>
<reference evidence="12" key="2">
    <citation type="journal article" date="2023" name="Science">
        <title>Genomic signatures of disease resistance in endangered staghorn corals.</title>
        <authorList>
            <person name="Vollmer S.V."/>
            <person name="Selwyn J.D."/>
            <person name="Despard B.A."/>
            <person name="Roesel C.L."/>
        </authorList>
    </citation>
    <scope>NUCLEOTIDE SEQUENCE</scope>
    <source>
        <strain evidence="12">K2</strain>
    </source>
</reference>